<dbReference type="Gene3D" id="1.10.246.130">
    <property type="match status" value="1"/>
</dbReference>
<keyword evidence="4 9" id="KW-0808">Transferase</keyword>
<dbReference type="PRINTS" id="PR01210">
    <property type="entry name" value="GGTRANSPTASE"/>
</dbReference>
<dbReference type="InterPro" id="IPR043138">
    <property type="entry name" value="GGT_lsub"/>
</dbReference>
<keyword evidence="12" id="KW-1185">Reference proteome</keyword>
<dbReference type="Pfam" id="PF01019">
    <property type="entry name" value="G_glu_transpept"/>
    <property type="match status" value="1"/>
</dbReference>
<dbReference type="PANTHER" id="PTHR43199:SF1">
    <property type="entry name" value="GLUTATHIONE HYDROLASE PROENZYME"/>
    <property type="match status" value="1"/>
</dbReference>
<comment type="catalytic activity">
    <reaction evidence="1 9">
        <text>an S-substituted glutathione + H2O = an S-substituted L-cysteinylglycine + L-glutamate</text>
        <dbReference type="Rhea" id="RHEA:59468"/>
        <dbReference type="ChEBI" id="CHEBI:15377"/>
        <dbReference type="ChEBI" id="CHEBI:29985"/>
        <dbReference type="ChEBI" id="CHEBI:90779"/>
        <dbReference type="ChEBI" id="CHEBI:143103"/>
        <dbReference type="EC" id="3.4.19.13"/>
    </reaction>
</comment>
<comment type="pathway">
    <text evidence="9">Sulfur metabolism; glutathione metabolism.</text>
</comment>
<keyword evidence="10" id="KW-1133">Transmembrane helix</keyword>
<dbReference type="EC" id="2.3.2.2" evidence="9"/>
<keyword evidence="7 9" id="KW-0012">Acyltransferase</keyword>
<evidence type="ECO:0000313" key="11">
    <source>
        <dbReference type="EMBL" id="MDR6213239.1"/>
    </source>
</evidence>
<dbReference type="EMBL" id="JAVIZX010000001">
    <property type="protein sequence ID" value="MDR6213239.1"/>
    <property type="molecule type" value="Genomic_DNA"/>
</dbReference>
<comment type="PTM">
    <text evidence="9">Cleaved by autocatalysis into a large and a small subunit.</text>
</comment>
<dbReference type="GO" id="GO:0103068">
    <property type="term" value="F:leukotriene C4 gamma-glutamyl transferase activity"/>
    <property type="evidence" value="ECO:0007669"/>
    <property type="project" value="UniProtKB-EC"/>
</dbReference>
<protein>
    <recommendedName>
        <fullName evidence="9">Glutathione hydrolase proenzyme</fullName>
        <ecNumber evidence="9">2.3.2.2</ecNumber>
        <ecNumber evidence="9">3.4.19.13</ecNumber>
    </recommendedName>
    <component>
        <recommendedName>
            <fullName evidence="9">Glutathione hydrolase large chain</fullName>
        </recommendedName>
    </component>
    <component>
        <recommendedName>
            <fullName evidence="9">Glutathione hydrolase small chain</fullName>
        </recommendedName>
    </component>
</protein>
<name>A0ABU1I7P9_9BURK</name>
<evidence type="ECO:0000256" key="6">
    <source>
        <dbReference type="ARBA" id="ARBA00023145"/>
    </source>
</evidence>
<dbReference type="SUPFAM" id="SSF56235">
    <property type="entry name" value="N-terminal nucleophile aminohydrolases (Ntn hydrolases)"/>
    <property type="match status" value="1"/>
</dbReference>
<comment type="catalytic activity">
    <reaction evidence="2 9">
        <text>glutathione + H2O = L-cysteinylglycine + L-glutamate</text>
        <dbReference type="Rhea" id="RHEA:28807"/>
        <dbReference type="ChEBI" id="CHEBI:15377"/>
        <dbReference type="ChEBI" id="CHEBI:29985"/>
        <dbReference type="ChEBI" id="CHEBI:57925"/>
        <dbReference type="ChEBI" id="CHEBI:61694"/>
        <dbReference type="EC" id="3.4.19.13"/>
    </reaction>
</comment>
<dbReference type="InterPro" id="IPR051792">
    <property type="entry name" value="GGT_bact"/>
</dbReference>
<keyword evidence="6 9" id="KW-0865">Zymogen</keyword>
<dbReference type="RefSeq" id="WP_309826577.1">
    <property type="nucleotide sequence ID" value="NZ_JAVIZX010000001.1"/>
</dbReference>
<evidence type="ECO:0000256" key="5">
    <source>
        <dbReference type="ARBA" id="ARBA00022801"/>
    </source>
</evidence>
<dbReference type="InterPro" id="IPR043137">
    <property type="entry name" value="GGT_ssub_C"/>
</dbReference>
<dbReference type="NCBIfam" id="TIGR00066">
    <property type="entry name" value="g_glut_trans"/>
    <property type="match status" value="1"/>
</dbReference>
<keyword evidence="10" id="KW-0812">Transmembrane</keyword>
<keyword evidence="10" id="KW-0472">Membrane</keyword>
<evidence type="ECO:0000256" key="1">
    <source>
        <dbReference type="ARBA" id="ARBA00001049"/>
    </source>
</evidence>
<organism evidence="11 12">
    <name type="scientific">Paracidovorax wautersii</name>
    <dbReference type="NCBI Taxonomy" id="1177982"/>
    <lineage>
        <taxon>Bacteria</taxon>
        <taxon>Pseudomonadati</taxon>
        <taxon>Pseudomonadota</taxon>
        <taxon>Betaproteobacteria</taxon>
        <taxon>Burkholderiales</taxon>
        <taxon>Comamonadaceae</taxon>
        <taxon>Paracidovorax</taxon>
    </lineage>
</organism>
<dbReference type="EC" id="3.4.19.13" evidence="9"/>
<dbReference type="GO" id="GO:0036374">
    <property type="term" value="F:glutathione hydrolase activity"/>
    <property type="evidence" value="ECO:0007669"/>
    <property type="project" value="UniProtKB-EC"/>
</dbReference>
<evidence type="ECO:0000256" key="4">
    <source>
        <dbReference type="ARBA" id="ARBA00022679"/>
    </source>
</evidence>
<reference evidence="11 12" key="1">
    <citation type="submission" date="2023-08" db="EMBL/GenBank/DDBJ databases">
        <title>Functional and genomic diversity of the sorghum phyllosphere microbiome.</title>
        <authorList>
            <person name="Shade A."/>
        </authorList>
    </citation>
    <scope>NUCLEOTIDE SEQUENCE [LARGE SCALE GENOMIC DNA]</scope>
    <source>
        <strain evidence="11 12">SORGH_AS_0335</strain>
    </source>
</reference>
<dbReference type="Proteomes" id="UP001267710">
    <property type="component" value="Unassembled WGS sequence"/>
</dbReference>
<evidence type="ECO:0000256" key="3">
    <source>
        <dbReference type="ARBA" id="ARBA00009381"/>
    </source>
</evidence>
<dbReference type="InterPro" id="IPR029055">
    <property type="entry name" value="Ntn_hydrolases_N"/>
</dbReference>
<comment type="subunit">
    <text evidence="9">This enzyme consists of two polypeptide chains, which are synthesized in precursor form from a single polypeptide.</text>
</comment>
<keyword evidence="9" id="KW-0317">Glutathione biosynthesis</keyword>
<evidence type="ECO:0000256" key="2">
    <source>
        <dbReference type="ARBA" id="ARBA00001089"/>
    </source>
</evidence>
<evidence type="ECO:0000313" key="12">
    <source>
        <dbReference type="Proteomes" id="UP001267710"/>
    </source>
</evidence>
<dbReference type="PANTHER" id="PTHR43199">
    <property type="entry name" value="GLUTATHIONE HYDROLASE"/>
    <property type="match status" value="1"/>
</dbReference>
<evidence type="ECO:0000256" key="10">
    <source>
        <dbReference type="SAM" id="Phobius"/>
    </source>
</evidence>
<comment type="similarity">
    <text evidence="3 9">Belongs to the gamma-glutamyltransferase family.</text>
</comment>
<evidence type="ECO:0000256" key="9">
    <source>
        <dbReference type="RuleBase" id="RU368036"/>
    </source>
</evidence>
<keyword evidence="5 9" id="KW-0378">Hydrolase</keyword>
<feature type="transmembrane region" description="Helical" evidence="10">
    <location>
        <begin position="20"/>
        <end position="39"/>
    </location>
</feature>
<comment type="caution">
    <text evidence="11">The sequence shown here is derived from an EMBL/GenBank/DDBJ whole genome shotgun (WGS) entry which is preliminary data.</text>
</comment>
<sequence>MAELNSDPGKKRAPLYGRAVLSAPIGLVIFISTISIHAAEPKPVVSNSALLVDSVAVYQPAHTAAAGRNGMVSSGHHLASKIGAAILSDGGNAIDAAVAVGYAMAVTVPGAGNIGGGGFMTVRMANGVETMIDFREAAPARATPTMYLDSEGKVVGDAGARSWNGVAVPGTVAGLEFARNKFGTLPHKTLVIPAVRLANDGFRLTQWDDIVEHSAELAALAKSDAYIGRFFMKNGEPYKAGEIFKQPNLAKTLQTIANDGAQSFYQGWIPAETVRASSAAGGILTQSDFEKYQALEYDPVRCTYRGYNVISAAPPSSGGVSICQTLNIMEGFPLSEKGYQSPENLHHLIEAFRYVFHDRNMEIGDPRFVTNDVSRLTDKRYAAEIRSKISSSRAGSSDDLKKVPVAKESRFTTHYSVVDKWGNAVSVTYSLGLRFGTGKVAGEAGYFLNDTMIGFTAKVGAPNAFGLVQGPANSIAPEKRSLSSMSPTIITKNNKVAMVVGGAGGPRIISGVAQVIMNALDYQLDVKQAVDAPRIHHQWLPDVTSLDYQAIPVATKEKLKAMGHAFKGGETATSNGPLSYMNSSFINAILVNLESGLMTGSHDSREPTGSGAGIP</sequence>
<accession>A0ABU1I7P9</accession>
<dbReference type="InterPro" id="IPR000101">
    <property type="entry name" value="GGT_peptidase"/>
</dbReference>
<gene>
    <name evidence="11" type="ORF">QE399_000928</name>
</gene>
<evidence type="ECO:0000256" key="7">
    <source>
        <dbReference type="ARBA" id="ARBA00023315"/>
    </source>
</evidence>
<evidence type="ECO:0000256" key="8">
    <source>
        <dbReference type="ARBA" id="ARBA00047417"/>
    </source>
</evidence>
<dbReference type="Gene3D" id="3.60.20.40">
    <property type="match status" value="1"/>
</dbReference>
<proteinExistence type="inferred from homology"/>
<comment type="catalytic activity">
    <reaction evidence="8 9">
        <text>an N-terminal (5-L-glutamyl)-[peptide] + an alpha-amino acid = 5-L-glutamyl amino acid + an N-terminal L-alpha-aminoacyl-[peptide]</text>
        <dbReference type="Rhea" id="RHEA:23904"/>
        <dbReference type="Rhea" id="RHEA-COMP:9780"/>
        <dbReference type="Rhea" id="RHEA-COMP:9795"/>
        <dbReference type="ChEBI" id="CHEBI:77644"/>
        <dbReference type="ChEBI" id="CHEBI:78597"/>
        <dbReference type="ChEBI" id="CHEBI:78599"/>
        <dbReference type="ChEBI" id="CHEBI:78608"/>
        <dbReference type="EC" id="2.3.2.2"/>
    </reaction>
</comment>